<accession>A0A139HZP2</accession>
<keyword evidence="2" id="KW-0288">FMN</keyword>
<dbReference type="Proteomes" id="UP000073492">
    <property type="component" value="Unassembled WGS sequence"/>
</dbReference>
<dbReference type="Pfam" id="PF03060">
    <property type="entry name" value="NMO"/>
    <property type="match status" value="1"/>
</dbReference>
<dbReference type="InterPro" id="IPR013785">
    <property type="entry name" value="Aldolase_TIM"/>
</dbReference>
<comment type="caution">
    <text evidence="4">The sequence shown here is derived from an EMBL/GenBank/DDBJ whole genome shotgun (WGS) entry which is preliminary data.</text>
</comment>
<dbReference type="SUPFAM" id="SSF51412">
    <property type="entry name" value="Inosine monophosphate dehydrogenase (IMPDH)"/>
    <property type="match status" value="1"/>
</dbReference>
<dbReference type="InterPro" id="IPR004136">
    <property type="entry name" value="NMO"/>
</dbReference>
<reference evidence="4 5" key="1">
    <citation type="submission" date="2015-07" db="EMBL/GenBank/DDBJ databases">
        <title>Comparative genomics of the Sigatoka disease complex on banana suggests a link between parallel evolutionary changes in Pseudocercospora fijiensis and Pseudocercospora eumusae and increased virulence on the banana host.</title>
        <authorList>
            <person name="Chang T.-C."/>
            <person name="Salvucci A."/>
            <person name="Crous P.W."/>
            <person name="Stergiopoulos I."/>
        </authorList>
    </citation>
    <scope>NUCLEOTIDE SEQUENCE [LARGE SCALE GENOMIC DNA]</scope>
    <source>
        <strain evidence="4 5">CBS 116634</strain>
    </source>
</reference>
<gene>
    <name evidence="4" type="ORF">AC579_6691</name>
</gene>
<evidence type="ECO:0000256" key="1">
    <source>
        <dbReference type="ARBA" id="ARBA00022630"/>
    </source>
</evidence>
<keyword evidence="1" id="KW-0285">Flavoprotein</keyword>
<proteinExistence type="predicted"/>
<sequence>MYHSDYDCFELYYPGAVVHSKGRGGYENLTSYGVRIPQVLTIARRQAAWFPLFGSGFGYKTFLTLGVINTNTNLGQYQLLKMSLITRNDHINTLKSHYPWLQFPIITLAPMRHYSGPEAALSVTSAGGIGFMNSQLTKEALFKDLSEARDLVKNKHLTLLETESELPIGLGFLLWAVKLSDAIEAVEKYRPVAVWLYGGHGGQKELDEWSEKLKKACPGVKVWVMIGTLQEAKEIMASSCPPDVIVVQGSEAGGHGRATDGSSWTTLLPEVSEVVQDRLPLFVAGGIVDGRGVAAALAMGAVGVVMGTRFLATEEIRISKGYQQHVLDAEDGAKSTTKTLLWNHLNGVYGWPKWLMPRGIINRSFTDQQAGVSFEELQRLHDEVKKKGDAAWGDEGRTATYAGMGVGLVKEVKPAAAVVEEVRAEALAIIRGLAEVNSKL</sequence>
<dbReference type="OrthoDB" id="2349068at2759"/>
<dbReference type="PANTHER" id="PTHR32332">
    <property type="entry name" value="2-NITROPROPANE DIOXYGENASE"/>
    <property type="match status" value="1"/>
</dbReference>
<evidence type="ECO:0000256" key="2">
    <source>
        <dbReference type="ARBA" id="ARBA00022643"/>
    </source>
</evidence>
<dbReference type="Gene3D" id="3.20.20.70">
    <property type="entry name" value="Aldolase class I"/>
    <property type="match status" value="1"/>
</dbReference>
<name>A0A139HZP2_9PEZI</name>
<keyword evidence="3" id="KW-0560">Oxidoreductase</keyword>
<dbReference type="EMBL" id="LFZO01000512">
    <property type="protein sequence ID" value="KXT07936.1"/>
    <property type="molecule type" value="Genomic_DNA"/>
</dbReference>
<dbReference type="CDD" id="cd04730">
    <property type="entry name" value="NPD_like"/>
    <property type="match status" value="1"/>
</dbReference>
<evidence type="ECO:0000313" key="4">
    <source>
        <dbReference type="EMBL" id="KXT07936.1"/>
    </source>
</evidence>
<dbReference type="AlphaFoldDB" id="A0A139HZP2"/>
<dbReference type="GO" id="GO:0018580">
    <property type="term" value="F:nitronate monooxygenase activity"/>
    <property type="evidence" value="ECO:0007669"/>
    <property type="project" value="InterPro"/>
</dbReference>
<protein>
    <submittedName>
        <fullName evidence="4">Uncharacterized protein</fullName>
    </submittedName>
</protein>
<evidence type="ECO:0000256" key="3">
    <source>
        <dbReference type="ARBA" id="ARBA00023002"/>
    </source>
</evidence>
<dbReference type="PANTHER" id="PTHR32332:SF34">
    <property type="entry name" value="2-NITROPROPANE DIOXYGENASE FAMILY, PUTATIVE-RELATED"/>
    <property type="match status" value="1"/>
</dbReference>
<evidence type="ECO:0000313" key="5">
    <source>
        <dbReference type="Proteomes" id="UP000073492"/>
    </source>
</evidence>
<keyword evidence="5" id="KW-1185">Reference proteome</keyword>
<organism evidence="4 5">
    <name type="scientific">Pseudocercospora musae</name>
    <dbReference type="NCBI Taxonomy" id="113226"/>
    <lineage>
        <taxon>Eukaryota</taxon>
        <taxon>Fungi</taxon>
        <taxon>Dikarya</taxon>
        <taxon>Ascomycota</taxon>
        <taxon>Pezizomycotina</taxon>
        <taxon>Dothideomycetes</taxon>
        <taxon>Dothideomycetidae</taxon>
        <taxon>Mycosphaerellales</taxon>
        <taxon>Mycosphaerellaceae</taxon>
        <taxon>Pseudocercospora</taxon>
    </lineage>
</organism>